<keyword evidence="2" id="KW-0812">Transmembrane</keyword>
<evidence type="ECO:0000313" key="6">
    <source>
        <dbReference type="Proteomes" id="UP000282636"/>
    </source>
</evidence>
<feature type="domain" description="Double-stranded DNA deaminase toxin A prePAAR motif" evidence="4">
    <location>
        <begin position="2"/>
        <end position="61"/>
    </location>
</feature>
<keyword evidence="2" id="KW-1133">Transmembrane helix</keyword>
<keyword evidence="2" id="KW-0472">Membrane</keyword>
<evidence type="ECO:0000256" key="1">
    <source>
        <dbReference type="SAM" id="MobiDB-lite"/>
    </source>
</evidence>
<gene>
    <name evidence="5" type="ORF">ALP44_102430</name>
</gene>
<dbReference type="Proteomes" id="UP000282636">
    <property type="component" value="Unassembled WGS sequence"/>
</dbReference>
<dbReference type="InterPro" id="IPR057925">
    <property type="entry name" value="prePAAR_DddA"/>
</dbReference>
<sequence length="417" mass="43088">MTSAARVGDPIEHSEALNGLLLGLAVGAAAVVVAAAVGVSIVASGGLAAVAVVGAVVSLSAGVGELIGSLSYCTNTAGHISKGSSNVFINGRPAARAHLDTAECDKHGQVPQVIAEGSSTVYINGQPAARVGDRTICDGKISAGSDNVYIGGETEQTDDINPEVPGWLHGVVLGIGFGSAVVLTSWATAIVGLIGGAVGGYGGGVIGGRRYGEGSDEQKVMAFGGAFIGGSLAGKGQQWFDSRYEFKIQGFGSNLGNLKIIPKGSPRASNVAESDAALGRASQAKSELPKTRAMRPKTVSSNDVKTLSGWSNKKPAGYEKVSSEQIKAKSEEIGHELKPHPYDREYEGQFHASHAEKQMSIISPNHPLGVSKPMCIDCKGYFSKLAQYSNKEQVVADPDATHIFKIDGSVEAILRSE</sequence>
<comment type="caution">
    <text evidence="5">The sequence shown here is derived from an EMBL/GenBank/DDBJ whole genome shotgun (WGS) entry which is preliminary data.</text>
</comment>
<accession>A0A0Q0KYQ8</accession>
<dbReference type="Pfam" id="PF05488">
    <property type="entry name" value="PAAR_motif"/>
    <property type="match status" value="1"/>
</dbReference>
<evidence type="ECO:0000313" key="5">
    <source>
        <dbReference type="EMBL" id="RMT60787.1"/>
    </source>
</evidence>
<evidence type="ECO:0000259" key="4">
    <source>
        <dbReference type="Pfam" id="PF25799"/>
    </source>
</evidence>
<dbReference type="Pfam" id="PF25799">
    <property type="entry name" value="prePAAR_I"/>
    <property type="match status" value="1"/>
</dbReference>
<dbReference type="Gene3D" id="2.60.200.60">
    <property type="match status" value="1"/>
</dbReference>
<organism evidence="5 6">
    <name type="scientific">Pseudomonas syringae pv. theae</name>
    <dbReference type="NCBI Taxonomy" id="103985"/>
    <lineage>
        <taxon>Bacteria</taxon>
        <taxon>Pseudomonadati</taxon>
        <taxon>Pseudomonadota</taxon>
        <taxon>Gammaproteobacteria</taxon>
        <taxon>Pseudomonadales</taxon>
        <taxon>Pseudomonadaceae</taxon>
        <taxon>Pseudomonas</taxon>
        <taxon>Pseudomonas syringae</taxon>
    </lineage>
</organism>
<feature type="transmembrane region" description="Helical" evidence="2">
    <location>
        <begin position="49"/>
        <end position="72"/>
    </location>
</feature>
<protein>
    <submittedName>
        <fullName evidence="5">Rhs-protein</fullName>
    </submittedName>
</protein>
<dbReference type="Pfam" id="PF24120">
    <property type="entry name" value="SsdA_C"/>
    <property type="match status" value="1"/>
</dbReference>
<feature type="transmembrane region" description="Helical" evidence="2">
    <location>
        <begin position="20"/>
        <end position="42"/>
    </location>
</feature>
<dbReference type="InterPro" id="IPR057517">
    <property type="entry name" value="SsdA-like_C"/>
</dbReference>
<dbReference type="RefSeq" id="WP_019332117.1">
    <property type="nucleotide sequence ID" value="NZ_BQUM01000051.1"/>
</dbReference>
<feature type="domain" description="Single-strand DNA deaminase toxin A-like C-terminal" evidence="3">
    <location>
        <begin position="306"/>
        <end position="359"/>
    </location>
</feature>
<dbReference type="CDD" id="cd14742">
    <property type="entry name" value="PAAR_RHS"/>
    <property type="match status" value="1"/>
</dbReference>
<name>A0A0Q0KYQ8_PSESX</name>
<evidence type="ECO:0000259" key="3">
    <source>
        <dbReference type="Pfam" id="PF24120"/>
    </source>
</evidence>
<evidence type="ECO:0000256" key="2">
    <source>
        <dbReference type="SAM" id="Phobius"/>
    </source>
</evidence>
<dbReference type="EMBL" id="RBTL01000288">
    <property type="protein sequence ID" value="RMT60787.1"/>
    <property type="molecule type" value="Genomic_DNA"/>
</dbReference>
<feature type="region of interest" description="Disordered" evidence="1">
    <location>
        <begin position="269"/>
        <end position="306"/>
    </location>
</feature>
<dbReference type="AlphaFoldDB" id="A0A0Q0KYQ8"/>
<reference evidence="5 6" key="1">
    <citation type="submission" date="2018-08" db="EMBL/GenBank/DDBJ databases">
        <title>Recombination of ecologically and evolutionarily significant loci maintains genetic cohesion in the Pseudomonas syringae species complex.</title>
        <authorList>
            <person name="Dillon M."/>
            <person name="Thakur S."/>
            <person name="Almeida R.N.D."/>
            <person name="Weir B.S."/>
            <person name="Guttman D.S."/>
        </authorList>
    </citation>
    <scope>NUCLEOTIDE SEQUENCE [LARGE SCALE GENOMIC DNA]</scope>
    <source>
        <strain evidence="5 6">ICMP 3934</strain>
    </source>
</reference>
<proteinExistence type="predicted"/>
<dbReference type="InterPro" id="IPR008727">
    <property type="entry name" value="PAAR_motif"/>
</dbReference>